<comment type="caution">
    <text evidence="2">The sequence shown here is derived from an EMBL/GenBank/DDBJ whole genome shotgun (WGS) entry which is preliminary data.</text>
</comment>
<dbReference type="Proteomes" id="UP000297737">
    <property type="component" value="Unassembled WGS sequence"/>
</dbReference>
<evidence type="ECO:0000313" key="2">
    <source>
        <dbReference type="EMBL" id="TFU03828.1"/>
    </source>
</evidence>
<dbReference type="OrthoDB" id="7572621at2"/>
<protein>
    <submittedName>
        <fullName evidence="2">PEP-CTERM sorting domain-containing protein</fullName>
    </submittedName>
</protein>
<dbReference type="EMBL" id="SIHO01000002">
    <property type="protein sequence ID" value="TFU03828.1"/>
    <property type="molecule type" value="Genomic_DNA"/>
</dbReference>
<evidence type="ECO:0000259" key="1">
    <source>
        <dbReference type="Pfam" id="PF07589"/>
    </source>
</evidence>
<accession>A0A4Y9EP46</accession>
<dbReference type="NCBIfam" id="NF035944">
    <property type="entry name" value="PEPxxWA-CTERM"/>
    <property type="match status" value="1"/>
</dbReference>
<feature type="domain" description="Ice-binding protein C-terminal" evidence="1">
    <location>
        <begin position="79"/>
        <end position="103"/>
    </location>
</feature>
<gene>
    <name evidence="2" type="ORF">EUV02_06340</name>
</gene>
<name>A0A4Y9EP46_9SPHN</name>
<dbReference type="Pfam" id="PF07589">
    <property type="entry name" value="PEP-CTERM"/>
    <property type="match status" value="1"/>
</dbReference>
<keyword evidence="3" id="KW-1185">Reference proteome</keyword>
<sequence>MNATLSGQALFDNFGEVFLNGNQVGGTITGFGSLSPFGTNSNFFVAGLNTLSFVLHNEGGPEAFQVAGLTVTAAPLAGAVPEPASWALMLVGFGMTGAAVRRRSRAMTVAN</sequence>
<reference evidence="2 3" key="1">
    <citation type="submission" date="2019-02" db="EMBL/GenBank/DDBJ databases">
        <title>Polymorphobacter sp. isolated from the lake at the Tibet of China.</title>
        <authorList>
            <person name="Li A."/>
        </authorList>
    </citation>
    <scope>NUCLEOTIDE SEQUENCE [LARGE SCALE GENOMIC DNA]</scope>
    <source>
        <strain evidence="2 3">DJ1R-1</strain>
    </source>
</reference>
<evidence type="ECO:0000313" key="3">
    <source>
        <dbReference type="Proteomes" id="UP000297737"/>
    </source>
</evidence>
<proteinExistence type="predicted"/>
<dbReference type="AlphaFoldDB" id="A0A4Y9EP46"/>
<organism evidence="2 3">
    <name type="scientific">Glacieibacterium arshaanense</name>
    <dbReference type="NCBI Taxonomy" id="2511025"/>
    <lineage>
        <taxon>Bacteria</taxon>
        <taxon>Pseudomonadati</taxon>
        <taxon>Pseudomonadota</taxon>
        <taxon>Alphaproteobacteria</taxon>
        <taxon>Sphingomonadales</taxon>
        <taxon>Sphingosinicellaceae</taxon>
        <taxon>Glacieibacterium</taxon>
    </lineage>
</organism>
<dbReference type="NCBIfam" id="TIGR02595">
    <property type="entry name" value="PEP_CTERM"/>
    <property type="match status" value="1"/>
</dbReference>
<dbReference type="InterPro" id="IPR013424">
    <property type="entry name" value="Ice-binding_C"/>
</dbReference>